<evidence type="ECO:0000256" key="2">
    <source>
        <dbReference type="ARBA" id="ARBA00009387"/>
    </source>
</evidence>
<accession>A0AAW8M1P4</accession>
<reference evidence="4" key="1">
    <citation type="submission" date="2023-07" db="EMBL/GenBank/DDBJ databases">
        <title>Sorghum-associated microbial communities from plants grown in Nebraska, USA.</title>
        <authorList>
            <person name="Schachtman D."/>
        </authorList>
    </citation>
    <scope>NUCLEOTIDE SEQUENCE</scope>
    <source>
        <strain evidence="4">1457</strain>
    </source>
</reference>
<dbReference type="EMBL" id="JAVDSW010000009">
    <property type="protein sequence ID" value="MDR6705333.1"/>
    <property type="molecule type" value="Genomic_DNA"/>
</dbReference>
<evidence type="ECO:0000313" key="4">
    <source>
        <dbReference type="EMBL" id="MDR6705333.1"/>
    </source>
</evidence>
<comment type="similarity">
    <text evidence="1">Belongs to the transglycosylase Slt family.</text>
</comment>
<dbReference type="RefSeq" id="WP_236761799.1">
    <property type="nucleotide sequence ID" value="NZ_JAGIPM010000010.1"/>
</dbReference>
<dbReference type="PANTHER" id="PTHR37423:SF2">
    <property type="entry name" value="MEMBRANE-BOUND LYTIC MUREIN TRANSGLYCOSYLASE C"/>
    <property type="match status" value="1"/>
</dbReference>
<dbReference type="InterPro" id="IPR008258">
    <property type="entry name" value="Transglycosylase_SLT_dom_1"/>
</dbReference>
<gene>
    <name evidence="4" type="ORF">J2W61_005208</name>
</gene>
<dbReference type="AlphaFoldDB" id="A0AAW8M1P4"/>
<dbReference type="PANTHER" id="PTHR37423">
    <property type="entry name" value="SOLUBLE LYTIC MUREIN TRANSGLYCOSYLASE-RELATED"/>
    <property type="match status" value="1"/>
</dbReference>
<dbReference type="Proteomes" id="UP001265315">
    <property type="component" value="Unassembled WGS sequence"/>
</dbReference>
<evidence type="ECO:0000313" key="5">
    <source>
        <dbReference type="Proteomes" id="UP001265315"/>
    </source>
</evidence>
<organism evidence="4 5">
    <name type="scientific">Agrobacterium tumefaciens</name>
    <dbReference type="NCBI Taxonomy" id="358"/>
    <lineage>
        <taxon>Bacteria</taxon>
        <taxon>Pseudomonadati</taxon>
        <taxon>Pseudomonadota</taxon>
        <taxon>Alphaproteobacteria</taxon>
        <taxon>Hyphomicrobiales</taxon>
        <taxon>Rhizobiaceae</taxon>
        <taxon>Rhizobium/Agrobacterium group</taxon>
        <taxon>Agrobacterium</taxon>
        <taxon>Agrobacterium tumefaciens complex</taxon>
    </lineage>
</organism>
<dbReference type="InterPro" id="IPR023346">
    <property type="entry name" value="Lysozyme-like_dom_sf"/>
</dbReference>
<comment type="similarity">
    <text evidence="2">Belongs to the virb1 family.</text>
</comment>
<evidence type="ECO:0000256" key="1">
    <source>
        <dbReference type="ARBA" id="ARBA00007734"/>
    </source>
</evidence>
<protein>
    <recommendedName>
        <fullName evidence="3">Transglycosylase SLT domain-containing protein</fullName>
    </recommendedName>
</protein>
<name>A0AAW8M1P4_AGRTU</name>
<dbReference type="SUPFAM" id="SSF53955">
    <property type="entry name" value="Lysozyme-like"/>
    <property type="match status" value="1"/>
</dbReference>
<dbReference type="CDD" id="cd00254">
    <property type="entry name" value="LT-like"/>
    <property type="match status" value="1"/>
</dbReference>
<comment type="caution">
    <text evidence="4">The sequence shown here is derived from an EMBL/GenBank/DDBJ whole genome shotgun (WGS) entry which is preliminary data.</text>
</comment>
<sequence>MKYLIKLLCCEFIITNKYCVFVISGALLLGHFSDVRSAVFEQMDNGQIATMDGGVPEGTPSLDQVTAKEEGQPRMAISHVIVGSDQSPATRNSSVLLDLDLKSAKPANRISFSVRDDPEKPLPKPRALTRRFSAEQHKMRDLATQVAFEFSRDGGVARAGLDRQSFVKLFTTMIQRESNFNARAVSRAGASGLGQLMPATARAMGVCDVFSERDNLEGAARYLAQMLDQFGSSALALAAYNAGPGAVQKYRGIPPYRETRQYVADIVHAAALQSDVELPPEGVGKRAKTGFATGCTAEDATPKTNQIPV</sequence>
<evidence type="ECO:0000259" key="3">
    <source>
        <dbReference type="Pfam" id="PF01464"/>
    </source>
</evidence>
<dbReference type="Pfam" id="PF01464">
    <property type="entry name" value="SLT"/>
    <property type="match status" value="1"/>
</dbReference>
<feature type="domain" description="Transglycosylase SLT" evidence="3">
    <location>
        <begin position="164"/>
        <end position="259"/>
    </location>
</feature>
<proteinExistence type="inferred from homology"/>
<dbReference type="Gene3D" id="1.10.530.10">
    <property type="match status" value="1"/>
</dbReference>